<accession>A0ABW9U3D6</accession>
<evidence type="ECO:0000256" key="1">
    <source>
        <dbReference type="ARBA" id="ARBA00023015"/>
    </source>
</evidence>
<dbReference type="InterPro" id="IPR000835">
    <property type="entry name" value="HTH_MarR-typ"/>
</dbReference>
<dbReference type="PANTHER" id="PTHR35790:SF4">
    <property type="entry name" value="HTH-TYPE TRANSCRIPTIONAL REGULATOR PCHR"/>
    <property type="match status" value="1"/>
</dbReference>
<evidence type="ECO:0000313" key="5">
    <source>
        <dbReference type="EMBL" id="MVQ33946.1"/>
    </source>
</evidence>
<dbReference type="InterPro" id="IPR023187">
    <property type="entry name" value="Tscrpt_reg_MarR-type_CS"/>
</dbReference>
<gene>
    <name evidence="5" type="ORF">GON05_04700</name>
</gene>
<dbReference type="SMART" id="SM00347">
    <property type="entry name" value="HTH_MARR"/>
    <property type="match status" value="1"/>
</dbReference>
<name>A0ABW9U3D6_9BACL</name>
<keyword evidence="1" id="KW-0805">Transcription regulation</keyword>
<evidence type="ECO:0000256" key="3">
    <source>
        <dbReference type="ARBA" id="ARBA00023163"/>
    </source>
</evidence>
<feature type="domain" description="HTH marR-type" evidence="4">
    <location>
        <begin position="51"/>
        <end position="149"/>
    </location>
</feature>
<protein>
    <submittedName>
        <fullName evidence="5">Winged helix DNA-binding protein</fullName>
    </submittedName>
</protein>
<dbReference type="SUPFAM" id="SSF46785">
    <property type="entry name" value="Winged helix' DNA-binding domain"/>
    <property type="match status" value="1"/>
</dbReference>
<evidence type="ECO:0000259" key="4">
    <source>
        <dbReference type="SMART" id="SM00347"/>
    </source>
</evidence>
<comment type="caution">
    <text evidence="5">The sequence shown here is derived from an EMBL/GenBank/DDBJ whole genome shotgun (WGS) entry which is preliminary data.</text>
</comment>
<sequence>MTMINKQKEPFVREIIASFTKLAQRVQENDDEEHQWLIQHCSNPALIDIIKEMTVMMLHVLDAVGKLEPVNGITISKRFDIPKGSVSKITKKLITLGLIQTESLPGNKKEIIYRTTSLGLELYHLHAQLDRHLEEHTFRVMDKYDADQLRFVSTFLQDLMQTSWIEQEQPPAPIKKPQDPVK</sequence>
<evidence type="ECO:0000313" key="6">
    <source>
        <dbReference type="Proteomes" id="UP000467637"/>
    </source>
</evidence>
<dbReference type="PANTHER" id="PTHR35790">
    <property type="entry name" value="HTH-TYPE TRANSCRIPTIONAL REGULATOR PCHR"/>
    <property type="match status" value="1"/>
</dbReference>
<dbReference type="InterPro" id="IPR036390">
    <property type="entry name" value="WH_DNA-bd_sf"/>
</dbReference>
<dbReference type="Pfam" id="PF13463">
    <property type="entry name" value="HTH_27"/>
    <property type="match status" value="1"/>
</dbReference>
<dbReference type="EMBL" id="WSEM01000004">
    <property type="protein sequence ID" value="MVQ33946.1"/>
    <property type="molecule type" value="Genomic_DNA"/>
</dbReference>
<organism evidence="5 6">
    <name type="scientific">Paenibacillus anseongense</name>
    <dbReference type="NCBI Taxonomy" id="2682845"/>
    <lineage>
        <taxon>Bacteria</taxon>
        <taxon>Bacillati</taxon>
        <taxon>Bacillota</taxon>
        <taxon>Bacilli</taxon>
        <taxon>Bacillales</taxon>
        <taxon>Paenibacillaceae</taxon>
        <taxon>Paenibacillus</taxon>
    </lineage>
</organism>
<dbReference type="Gene3D" id="1.10.10.10">
    <property type="entry name" value="Winged helix-like DNA-binding domain superfamily/Winged helix DNA-binding domain"/>
    <property type="match status" value="1"/>
</dbReference>
<reference evidence="5 6" key="1">
    <citation type="submission" date="2019-12" db="EMBL/GenBank/DDBJ databases">
        <authorList>
            <person name="Huq M.A."/>
        </authorList>
    </citation>
    <scope>NUCLEOTIDE SEQUENCE [LARGE SCALE GENOMIC DNA]</scope>
    <source>
        <strain evidence="5 6">MAH-34</strain>
    </source>
</reference>
<keyword evidence="6" id="KW-1185">Reference proteome</keyword>
<proteinExistence type="predicted"/>
<dbReference type="InterPro" id="IPR052067">
    <property type="entry name" value="Metal_resp_HTH_trans_reg"/>
</dbReference>
<keyword evidence="3" id="KW-0804">Transcription</keyword>
<dbReference type="InterPro" id="IPR036388">
    <property type="entry name" value="WH-like_DNA-bd_sf"/>
</dbReference>
<dbReference type="PROSITE" id="PS01117">
    <property type="entry name" value="HTH_MARR_1"/>
    <property type="match status" value="1"/>
</dbReference>
<keyword evidence="2 5" id="KW-0238">DNA-binding</keyword>
<evidence type="ECO:0000256" key="2">
    <source>
        <dbReference type="ARBA" id="ARBA00023125"/>
    </source>
</evidence>
<dbReference type="GO" id="GO:0003677">
    <property type="term" value="F:DNA binding"/>
    <property type="evidence" value="ECO:0007669"/>
    <property type="project" value="UniProtKB-KW"/>
</dbReference>
<dbReference type="Proteomes" id="UP000467637">
    <property type="component" value="Unassembled WGS sequence"/>
</dbReference>